<dbReference type="SUPFAM" id="SSF54821">
    <property type="entry name" value="Ribosomal protein S3 C-terminal domain"/>
    <property type="match status" value="1"/>
</dbReference>
<dbReference type="KEGG" id="cqu:CpipJ_CPIJ011899"/>
<organism>
    <name type="scientific">Culex quinquefasciatus</name>
    <name type="common">Southern house mosquito</name>
    <name type="synonym">Culex pungens</name>
    <dbReference type="NCBI Taxonomy" id="7176"/>
    <lineage>
        <taxon>Eukaryota</taxon>
        <taxon>Metazoa</taxon>
        <taxon>Ecdysozoa</taxon>
        <taxon>Arthropoda</taxon>
        <taxon>Hexapoda</taxon>
        <taxon>Insecta</taxon>
        <taxon>Pterygota</taxon>
        <taxon>Neoptera</taxon>
        <taxon>Endopterygota</taxon>
        <taxon>Diptera</taxon>
        <taxon>Nematocera</taxon>
        <taxon>Culicoidea</taxon>
        <taxon>Culicidae</taxon>
        <taxon>Culicinae</taxon>
        <taxon>Culicini</taxon>
        <taxon>Culex</taxon>
        <taxon>Culex</taxon>
    </lineage>
</organism>
<dbReference type="EMBL" id="DS232165">
    <property type="protein sequence ID" value="EDS36506.1"/>
    <property type="molecule type" value="Genomic_DNA"/>
</dbReference>
<dbReference type="Proteomes" id="UP000002320">
    <property type="component" value="Unassembled WGS sequence"/>
</dbReference>
<proteinExistence type="inferred from homology"/>
<reference evidence="4" key="1">
    <citation type="submission" date="2007-03" db="EMBL/GenBank/DDBJ databases">
        <title>Annotation of Culex pipiens quinquefasciatus.</title>
        <authorList>
            <consortium name="The Broad Institute Genome Sequencing Platform"/>
            <person name="Atkinson P.W."/>
            <person name="Hemingway J."/>
            <person name="Christensen B.M."/>
            <person name="Higgs S."/>
            <person name="Kodira C."/>
            <person name="Hannick L."/>
            <person name="Megy K."/>
            <person name="O'Leary S."/>
            <person name="Pearson M."/>
            <person name="Haas B.J."/>
            <person name="Mauceli E."/>
            <person name="Wortman J.R."/>
            <person name="Lee N.H."/>
            <person name="Guigo R."/>
            <person name="Stanke M."/>
            <person name="Alvarado L."/>
            <person name="Amedeo P."/>
            <person name="Antoine C.H."/>
            <person name="Arensburger P."/>
            <person name="Bidwell S.L."/>
            <person name="Crawford M."/>
            <person name="Camaro F."/>
            <person name="Devon K."/>
            <person name="Engels R."/>
            <person name="Hammond M."/>
            <person name="Howarth C."/>
            <person name="Koehrsen M."/>
            <person name="Lawson D."/>
            <person name="Montgomery P."/>
            <person name="Nene V."/>
            <person name="Nusbaum C."/>
            <person name="Puiu D."/>
            <person name="Romero-Severson J."/>
            <person name="Severson D.W."/>
            <person name="Shumway M."/>
            <person name="Sisk P."/>
            <person name="Stolte C."/>
            <person name="Zeng Q."/>
            <person name="Eisenstadt E."/>
            <person name="Fraser-Liggett C."/>
            <person name="Strausberg R."/>
            <person name="Galagan J."/>
            <person name="Birren B."/>
            <person name="Collins F.H."/>
        </authorList>
    </citation>
    <scope>NUCLEOTIDE SEQUENCE [LARGE SCALE GENOMIC DNA]</scope>
    <source>
        <strain evidence="4">JHB</strain>
    </source>
</reference>
<evidence type="ECO:0000256" key="1">
    <source>
        <dbReference type="ARBA" id="ARBA00010761"/>
    </source>
</evidence>
<dbReference type="InParanoid" id="B0WXH6"/>
<dbReference type="InterPro" id="IPR057258">
    <property type="entry name" value="Ribosomal_uS3"/>
</dbReference>
<dbReference type="STRING" id="7176.B0WXH6"/>
<dbReference type="EnsemblMetazoa" id="CPIJ011899-RA">
    <property type="protein sequence ID" value="CPIJ011899-PA"/>
    <property type="gene ID" value="CPIJ011899"/>
</dbReference>
<dbReference type="OrthoDB" id="10248446at2759"/>
<evidence type="ECO:0000256" key="3">
    <source>
        <dbReference type="ARBA" id="ARBA00023274"/>
    </source>
</evidence>
<gene>
    <name evidence="5" type="primary">6044614</name>
    <name evidence="4" type="ORF">CpipJ_CPIJ011899</name>
</gene>
<keyword evidence="2 4" id="KW-0689">Ribosomal protein</keyword>
<keyword evidence="6" id="KW-1185">Reference proteome</keyword>
<evidence type="ECO:0000313" key="6">
    <source>
        <dbReference type="Proteomes" id="UP000002320"/>
    </source>
</evidence>
<dbReference type="GO" id="GO:0005634">
    <property type="term" value="C:nucleus"/>
    <property type="evidence" value="ECO:0007669"/>
    <property type="project" value="TreeGrafter"/>
</dbReference>
<dbReference type="GO" id="GO:0022627">
    <property type="term" value="C:cytosolic small ribosomal subunit"/>
    <property type="evidence" value="ECO:0007669"/>
    <property type="project" value="TreeGrafter"/>
</dbReference>
<sequence>MVGRGWLLRCGASRHTDPYRDYHYGPRTQNVLGESDHRIRELNAILFAEKVATRSLCAIVQAESLCYKLIGGLAVCRACYGFVDGIIFHSDDPSNEFSDTASRHVLLRHGELGMQVKIMLPWDKNGNIGPKEQLSDNVEMVEPKDKIMYNTPRSEPKNKPSALKLGAGRTVEVVKSWLNPS</sequence>
<evidence type="ECO:0000313" key="5">
    <source>
        <dbReference type="EnsemblMetazoa" id="CPIJ011899-PA"/>
    </source>
</evidence>
<accession>B0WXH6</accession>
<evidence type="ECO:0000256" key="2">
    <source>
        <dbReference type="ARBA" id="ARBA00022980"/>
    </source>
</evidence>
<dbReference type="GO" id="GO:2001235">
    <property type="term" value="P:positive regulation of apoptotic signaling pathway"/>
    <property type="evidence" value="ECO:0007669"/>
    <property type="project" value="TreeGrafter"/>
</dbReference>
<protein>
    <submittedName>
        <fullName evidence="4 5">40S ribosomal protein S3</fullName>
    </submittedName>
</protein>
<dbReference type="InterPro" id="IPR036419">
    <property type="entry name" value="Ribosomal_S3_C_sf"/>
</dbReference>
<dbReference type="AlphaFoldDB" id="B0WXH6"/>
<name>B0WXH6_CULQU</name>
<dbReference type="eggNOG" id="KOG3181">
    <property type="taxonomic scope" value="Eukaryota"/>
</dbReference>
<dbReference type="PANTHER" id="PTHR11760">
    <property type="entry name" value="30S/40S RIBOSOMAL PROTEIN S3"/>
    <property type="match status" value="1"/>
</dbReference>
<dbReference type="VEuPathDB" id="VectorBase:CQUJHB009364"/>
<dbReference type="HOGENOM" id="CLU_1490448_0_0_1"/>
<dbReference type="VEuPathDB" id="VectorBase:CPIJ011899"/>
<dbReference type="GO" id="GO:0003735">
    <property type="term" value="F:structural constituent of ribosome"/>
    <property type="evidence" value="ECO:0007669"/>
    <property type="project" value="TreeGrafter"/>
</dbReference>
<keyword evidence="3" id="KW-0687">Ribonucleoprotein</keyword>
<reference evidence="5" key="2">
    <citation type="submission" date="2021-02" db="UniProtKB">
        <authorList>
            <consortium name="EnsemblMetazoa"/>
        </authorList>
    </citation>
    <scope>IDENTIFICATION</scope>
    <source>
        <strain evidence="5">JHB</strain>
    </source>
</reference>
<evidence type="ECO:0000313" key="4">
    <source>
        <dbReference type="EMBL" id="EDS36506.1"/>
    </source>
</evidence>
<comment type="similarity">
    <text evidence="1">Belongs to the universal ribosomal protein uS3 family.</text>
</comment>
<dbReference type="Gene3D" id="3.30.1140.32">
    <property type="entry name" value="Ribosomal protein S3, C-terminal domain"/>
    <property type="match status" value="2"/>
</dbReference>
<dbReference type="PANTHER" id="PTHR11760:SF32">
    <property type="entry name" value="SMALL RIBOSOMAL SUBUNIT PROTEIN US3"/>
    <property type="match status" value="1"/>
</dbReference>